<gene>
    <name evidence="10" type="primary">nifS</name>
    <name evidence="10" type="ordered locus">BCE33L0830</name>
</gene>
<dbReference type="REBASE" id="494754">
    <property type="entry name" value="M.BceZKDndAP"/>
</dbReference>
<dbReference type="GO" id="GO:0031071">
    <property type="term" value="F:cysteine desulfurase activity"/>
    <property type="evidence" value="ECO:0007669"/>
    <property type="project" value="UniProtKB-EC"/>
</dbReference>
<accession>Q63F78</accession>
<evidence type="ECO:0000259" key="9">
    <source>
        <dbReference type="Pfam" id="PF00266"/>
    </source>
</evidence>
<keyword evidence="6" id="KW-0408">Iron</keyword>
<dbReference type="EMBL" id="CP000001">
    <property type="protein sequence ID" value="AAU19414.1"/>
    <property type="molecule type" value="Genomic_DNA"/>
</dbReference>
<dbReference type="Pfam" id="PF00266">
    <property type="entry name" value="Aminotran_5"/>
    <property type="match status" value="1"/>
</dbReference>
<sequence>MISMLYLDNSATTQLLPEVKEVMLPYLLEEFGNPSSKYYGLAQNAKDAVETARKHVAQLLGCETDEVIFTSGATESNNFILKGIAHYHKDKGNHIITSKVEHPSIIETCKFLEANGYTVTYLDVDQYGRINLEELTKAIQQEKTLLVSIMWGNNELGSLNQINEIAKICKENEIFFHTDATQVVGKIQFSLSDIDGINFLSCSSHKFHGPKGIGVTMIGKDNLGLPIQITPLLHGGGQERDLRSGTLPVHNIVGMGKAAEIAYLNLEQNIYKLEQLENKLADILKTKFQNHIEFNNDIQDKIPGILSVIFKGVNNETLVRTLAPVAAVSTGSACSSSKPSHVLQAIGLSMDDLRSTIRFSLSSTTSLEELDVFNNL</sequence>
<evidence type="ECO:0000256" key="1">
    <source>
        <dbReference type="ARBA" id="ARBA00001933"/>
    </source>
</evidence>
<evidence type="ECO:0000256" key="6">
    <source>
        <dbReference type="ARBA" id="ARBA00023004"/>
    </source>
</evidence>
<protein>
    <submittedName>
        <fullName evidence="10">Probable cysteine desulphurase</fullName>
        <ecNumber evidence="10">2.8.1.7</ecNumber>
    </submittedName>
</protein>
<dbReference type="GO" id="GO:0051536">
    <property type="term" value="F:iron-sulfur cluster binding"/>
    <property type="evidence" value="ECO:0007669"/>
    <property type="project" value="UniProtKB-KW"/>
</dbReference>
<evidence type="ECO:0000256" key="3">
    <source>
        <dbReference type="ARBA" id="ARBA00022679"/>
    </source>
</evidence>
<proteinExistence type="inferred from homology"/>
<comment type="catalytic activity">
    <reaction evidence="8">
        <text>(sulfur carrier)-H + L-cysteine = (sulfur carrier)-SH + L-alanine</text>
        <dbReference type="Rhea" id="RHEA:43892"/>
        <dbReference type="Rhea" id="RHEA-COMP:14737"/>
        <dbReference type="Rhea" id="RHEA-COMP:14739"/>
        <dbReference type="ChEBI" id="CHEBI:29917"/>
        <dbReference type="ChEBI" id="CHEBI:35235"/>
        <dbReference type="ChEBI" id="CHEBI:57972"/>
        <dbReference type="ChEBI" id="CHEBI:64428"/>
        <dbReference type="EC" id="2.8.1.7"/>
    </reaction>
</comment>
<keyword evidence="7" id="KW-0411">Iron-sulfur</keyword>
<dbReference type="InterPro" id="IPR015421">
    <property type="entry name" value="PyrdxlP-dep_Trfase_major"/>
</dbReference>
<evidence type="ECO:0000256" key="4">
    <source>
        <dbReference type="ARBA" id="ARBA00022723"/>
    </source>
</evidence>
<dbReference type="FunFam" id="3.40.640.10:FF:000084">
    <property type="entry name" value="IscS-like cysteine desulfurase"/>
    <property type="match status" value="1"/>
</dbReference>
<comment type="cofactor">
    <cofactor evidence="1">
        <name>pyridoxal 5'-phosphate</name>
        <dbReference type="ChEBI" id="CHEBI:597326"/>
    </cofactor>
</comment>
<evidence type="ECO:0000256" key="7">
    <source>
        <dbReference type="ARBA" id="ARBA00023014"/>
    </source>
</evidence>
<keyword evidence="3 10" id="KW-0808">Transferase</keyword>
<dbReference type="AlphaFoldDB" id="Q63F78"/>
<dbReference type="InterPro" id="IPR015424">
    <property type="entry name" value="PyrdxlP-dep_Trfase"/>
</dbReference>
<dbReference type="InterPro" id="IPR016454">
    <property type="entry name" value="Cysteine_dSase"/>
</dbReference>
<evidence type="ECO:0000313" key="10">
    <source>
        <dbReference type="EMBL" id="AAU19414.1"/>
    </source>
</evidence>
<dbReference type="GO" id="GO:0046872">
    <property type="term" value="F:metal ion binding"/>
    <property type="evidence" value="ECO:0007669"/>
    <property type="project" value="UniProtKB-KW"/>
</dbReference>
<dbReference type="InterPro" id="IPR017644">
    <property type="entry name" value="Cysteine_desulfurase_DndA"/>
</dbReference>
<dbReference type="InterPro" id="IPR000192">
    <property type="entry name" value="Aminotrans_V_dom"/>
</dbReference>
<dbReference type="PANTHER" id="PTHR11601">
    <property type="entry name" value="CYSTEINE DESULFURYLASE FAMILY MEMBER"/>
    <property type="match status" value="1"/>
</dbReference>
<feature type="domain" description="Aminotransferase class V" evidence="9">
    <location>
        <begin position="6"/>
        <end position="373"/>
    </location>
</feature>
<organism evidence="10 11">
    <name type="scientific">Bacillus cereus (strain ZK / E33L)</name>
    <dbReference type="NCBI Taxonomy" id="288681"/>
    <lineage>
        <taxon>Bacteria</taxon>
        <taxon>Bacillati</taxon>
        <taxon>Bacillota</taxon>
        <taxon>Bacilli</taxon>
        <taxon>Bacillales</taxon>
        <taxon>Bacillaceae</taxon>
        <taxon>Bacillus</taxon>
        <taxon>Bacillus cereus group</taxon>
    </lineage>
</organism>
<dbReference type="Gene3D" id="3.40.640.10">
    <property type="entry name" value="Type I PLP-dependent aspartate aminotransferase-like (Major domain)"/>
    <property type="match status" value="1"/>
</dbReference>
<dbReference type="PIRSF" id="PIRSF005572">
    <property type="entry name" value="NifS"/>
    <property type="match status" value="1"/>
</dbReference>
<dbReference type="SUPFAM" id="SSF53383">
    <property type="entry name" value="PLP-dependent transferases"/>
    <property type="match status" value="1"/>
</dbReference>
<comment type="similarity">
    <text evidence="2">Belongs to the class-V pyridoxal-phosphate-dependent aminotransferase family. NifS/IscS subfamily.</text>
</comment>
<evidence type="ECO:0000256" key="5">
    <source>
        <dbReference type="ARBA" id="ARBA00022898"/>
    </source>
</evidence>
<keyword evidence="5" id="KW-0663">Pyridoxal phosphate</keyword>
<name>Q63F78_BACCZ</name>
<keyword evidence="4" id="KW-0479">Metal-binding</keyword>
<evidence type="ECO:0000256" key="2">
    <source>
        <dbReference type="ARBA" id="ARBA00006490"/>
    </source>
</evidence>
<evidence type="ECO:0000313" key="11">
    <source>
        <dbReference type="Proteomes" id="UP000002612"/>
    </source>
</evidence>
<dbReference type="Proteomes" id="UP000002612">
    <property type="component" value="Chromosome"/>
</dbReference>
<dbReference type="KEGG" id="bcz:BCE33L0830"/>
<reference evidence="11" key="1">
    <citation type="journal article" date="2006" name="J. Bacteriol.">
        <title>Pathogenomic sequence analysis of Bacillus cereus and Bacillus thuringiensis isolates closely related to Bacillus anthracis.</title>
        <authorList>
            <person name="Han C.S."/>
            <person name="Xie G."/>
            <person name="Challacombe J.F."/>
            <person name="Altherr M.R."/>
            <person name="Bhotika S.S."/>
            <person name="Brown N."/>
            <person name="Bruce D."/>
            <person name="Campbell C.S."/>
            <person name="Campbell M.L."/>
            <person name="Chen J."/>
            <person name="Chertkov O."/>
            <person name="Cleland C."/>
            <person name="Dimitrijevic M."/>
            <person name="Doggett N.A."/>
            <person name="Fawcett J.J."/>
            <person name="Glavina T."/>
            <person name="Goodwin L.A."/>
            <person name="Green L.D."/>
            <person name="Hill K.K."/>
            <person name="Hitchcock P."/>
            <person name="Jackson P.J."/>
            <person name="Keim P."/>
            <person name="Kewalramani A.R."/>
            <person name="Longmire J."/>
            <person name="Lucas S."/>
            <person name="Malfatti S."/>
            <person name="McMurry K."/>
            <person name="Meincke L.J."/>
            <person name="Misra M."/>
            <person name="Moseman B.L."/>
            <person name="Mundt M."/>
            <person name="Munk A.C."/>
            <person name="Okinaka R.T."/>
            <person name="Parson-Quintana B."/>
            <person name="Reilly L.P."/>
            <person name="Richardson P."/>
            <person name="Robinson D.L."/>
            <person name="Rubin E."/>
            <person name="Saunders E."/>
            <person name="Tapia R."/>
            <person name="Tesmer J.G."/>
            <person name="Thayer N."/>
            <person name="Thompson L.S."/>
            <person name="Tice H."/>
            <person name="Ticknor L.O."/>
            <person name="Wills P.L."/>
            <person name="Brettin T.S."/>
            <person name="Gilna P."/>
        </authorList>
    </citation>
    <scope>NUCLEOTIDE SEQUENCE [LARGE SCALE GENOMIC DNA]</scope>
    <source>
        <strain evidence="11">ZK / E33L</strain>
    </source>
</reference>
<dbReference type="InterPro" id="IPR015422">
    <property type="entry name" value="PyrdxlP-dep_Trfase_small"/>
</dbReference>
<dbReference type="EC" id="2.8.1.7" evidence="10"/>
<dbReference type="NCBIfam" id="TIGR03235">
    <property type="entry name" value="DNA_S_dndA"/>
    <property type="match status" value="1"/>
</dbReference>
<dbReference type="PANTHER" id="PTHR11601:SF34">
    <property type="entry name" value="CYSTEINE DESULFURASE"/>
    <property type="match status" value="1"/>
</dbReference>
<dbReference type="Gene3D" id="3.90.1150.10">
    <property type="entry name" value="Aspartate Aminotransferase, domain 1"/>
    <property type="match status" value="1"/>
</dbReference>
<evidence type="ECO:0000256" key="8">
    <source>
        <dbReference type="ARBA" id="ARBA00050776"/>
    </source>
</evidence>